<dbReference type="PANTHER" id="PTHR35333:SF3">
    <property type="entry name" value="BETA-LACTAMASE-TYPE TRANSPEPTIDASE FOLD CONTAINING PROTEIN"/>
    <property type="match status" value="1"/>
</dbReference>
<evidence type="ECO:0000313" key="11">
    <source>
        <dbReference type="Proteomes" id="UP000199435"/>
    </source>
</evidence>
<dbReference type="NCBIfam" id="NF033103">
    <property type="entry name" value="bla_class_A"/>
    <property type="match status" value="1"/>
</dbReference>
<comment type="catalytic activity">
    <reaction evidence="1 6">
        <text>a beta-lactam + H2O = a substituted beta-amino acid</text>
        <dbReference type="Rhea" id="RHEA:20401"/>
        <dbReference type="ChEBI" id="CHEBI:15377"/>
        <dbReference type="ChEBI" id="CHEBI:35627"/>
        <dbReference type="ChEBI" id="CHEBI:140347"/>
        <dbReference type="EC" id="3.5.2.6"/>
    </reaction>
</comment>
<dbReference type="Proteomes" id="UP000199435">
    <property type="component" value="Unassembled WGS sequence"/>
</dbReference>
<dbReference type="InterPro" id="IPR045155">
    <property type="entry name" value="Beta-lactam_cat"/>
</dbReference>
<dbReference type="PRINTS" id="PR00118">
    <property type="entry name" value="BLACTAMASEA"/>
</dbReference>
<dbReference type="GO" id="GO:0008800">
    <property type="term" value="F:beta-lactamase activity"/>
    <property type="evidence" value="ECO:0007669"/>
    <property type="project" value="UniProtKB-UniRule"/>
</dbReference>
<keyword evidence="11" id="KW-1185">Reference proteome</keyword>
<dbReference type="Pfam" id="PF13354">
    <property type="entry name" value="Beta-lactamase2"/>
    <property type="match status" value="1"/>
</dbReference>
<evidence type="ECO:0000256" key="1">
    <source>
        <dbReference type="ARBA" id="ARBA00001526"/>
    </source>
</evidence>
<sequence>MPILLTRRRLVAGSALLFPALTLGPDALFAQGVATSPQAPATQDNSATPANGQDMDGDNGAQTDNSQLTDDVDKQLAGLEKKTGGRLGVSVLDTETNISLGHRQEERFPLCSTYKALAAGFVLARVDQGVEKLDRRVTYGKEVVVTYSPETEKHAGTDGMTVAELCGAAITLSDNTAGNLLLESVGGPAALTSWLRVTGDTETRLDRNEPDVNQAVKDDLRDTTTPDAMLDTIGLLTLGNTLSETSRDQLINWLVANTTGNNRLRAGLPKEWKVGDKTGTGNNGSYADIAVIWPPERGPVLVTTFVAEATAPAKDVEAVFVEVSKIIVQMVGQ</sequence>
<dbReference type="GO" id="GO:0046677">
    <property type="term" value="P:response to antibiotic"/>
    <property type="evidence" value="ECO:0007669"/>
    <property type="project" value="UniProtKB-UniRule"/>
</dbReference>
<feature type="signal peptide" evidence="8">
    <location>
        <begin position="1"/>
        <end position="30"/>
    </location>
</feature>
<keyword evidence="5 6" id="KW-0046">Antibiotic resistance</keyword>
<dbReference type="EC" id="3.5.2.6" evidence="3 6"/>
<dbReference type="AlphaFoldDB" id="A0A1C3UW95"/>
<dbReference type="PROSITE" id="PS51318">
    <property type="entry name" value="TAT"/>
    <property type="match status" value="1"/>
</dbReference>
<accession>A0A1C3UW95</accession>
<dbReference type="PROSITE" id="PS00146">
    <property type="entry name" value="BETA_LACTAMASE_A"/>
    <property type="match status" value="1"/>
</dbReference>
<feature type="chain" id="PRO_5008683569" description="Beta-lactamase" evidence="8">
    <location>
        <begin position="31"/>
        <end position="333"/>
    </location>
</feature>
<protein>
    <recommendedName>
        <fullName evidence="3 6">Beta-lactamase</fullName>
        <ecNumber evidence="3 6">3.5.2.6</ecNumber>
    </recommendedName>
</protein>
<dbReference type="InterPro" id="IPR012338">
    <property type="entry name" value="Beta-lactam/transpept-like"/>
</dbReference>
<dbReference type="PANTHER" id="PTHR35333">
    <property type="entry name" value="BETA-LACTAMASE"/>
    <property type="match status" value="1"/>
</dbReference>
<evidence type="ECO:0000256" key="4">
    <source>
        <dbReference type="ARBA" id="ARBA00022801"/>
    </source>
</evidence>
<dbReference type="GO" id="GO:0030655">
    <property type="term" value="P:beta-lactam antibiotic catabolic process"/>
    <property type="evidence" value="ECO:0007669"/>
    <property type="project" value="InterPro"/>
</dbReference>
<feature type="region of interest" description="Disordered" evidence="7">
    <location>
        <begin position="35"/>
        <end position="67"/>
    </location>
</feature>
<dbReference type="InterPro" id="IPR000871">
    <property type="entry name" value="Beta-lactam_class-A"/>
</dbReference>
<dbReference type="Gene3D" id="3.40.710.10">
    <property type="entry name" value="DD-peptidase/beta-lactamase superfamily"/>
    <property type="match status" value="1"/>
</dbReference>
<evidence type="ECO:0000313" key="10">
    <source>
        <dbReference type="EMBL" id="SCB19684.1"/>
    </source>
</evidence>
<feature type="compositionally biased region" description="Polar residues" evidence="7">
    <location>
        <begin position="35"/>
        <end position="51"/>
    </location>
</feature>
<keyword evidence="8" id="KW-0732">Signal</keyword>
<dbReference type="InterPro" id="IPR006311">
    <property type="entry name" value="TAT_signal"/>
</dbReference>
<dbReference type="InterPro" id="IPR023650">
    <property type="entry name" value="Beta-lactam_class-A_AS"/>
</dbReference>
<name>A0A1C3UW95_9HYPH</name>
<organism evidence="10 11">
    <name type="scientific">Rhizobium miluonense</name>
    <dbReference type="NCBI Taxonomy" id="411945"/>
    <lineage>
        <taxon>Bacteria</taxon>
        <taxon>Pseudomonadati</taxon>
        <taxon>Pseudomonadota</taxon>
        <taxon>Alphaproteobacteria</taxon>
        <taxon>Hyphomicrobiales</taxon>
        <taxon>Rhizobiaceae</taxon>
        <taxon>Rhizobium/Agrobacterium group</taxon>
        <taxon>Rhizobium</taxon>
    </lineage>
</organism>
<evidence type="ECO:0000256" key="2">
    <source>
        <dbReference type="ARBA" id="ARBA00009009"/>
    </source>
</evidence>
<comment type="similarity">
    <text evidence="2 6">Belongs to the class-A beta-lactamase family.</text>
</comment>
<evidence type="ECO:0000256" key="8">
    <source>
        <dbReference type="SAM" id="SignalP"/>
    </source>
</evidence>
<proteinExistence type="inferred from homology"/>
<reference evidence="11" key="1">
    <citation type="submission" date="2016-08" db="EMBL/GenBank/DDBJ databases">
        <authorList>
            <person name="Varghese N."/>
            <person name="Submissions Spin"/>
        </authorList>
    </citation>
    <scope>NUCLEOTIDE SEQUENCE [LARGE SCALE GENOMIC DNA]</scope>
    <source>
        <strain evidence="11">HAMBI 2971</strain>
    </source>
</reference>
<evidence type="ECO:0000256" key="5">
    <source>
        <dbReference type="ARBA" id="ARBA00023251"/>
    </source>
</evidence>
<keyword evidence="4 6" id="KW-0378">Hydrolase</keyword>
<dbReference type="SUPFAM" id="SSF56601">
    <property type="entry name" value="beta-lactamase/transpeptidase-like"/>
    <property type="match status" value="1"/>
</dbReference>
<evidence type="ECO:0000256" key="6">
    <source>
        <dbReference type="RuleBase" id="RU361140"/>
    </source>
</evidence>
<evidence type="ECO:0000256" key="3">
    <source>
        <dbReference type="ARBA" id="ARBA00012865"/>
    </source>
</evidence>
<dbReference type="OrthoDB" id="9784149at2"/>
<dbReference type="RefSeq" id="WP_092845815.1">
    <property type="nucleotide sequence ID" value="NZ_FMAH01000006.1"/>
</dbReference>
<dbReference type="STRING" id="411945.GA0061102_100686"/>
<evidence type="ECO:0000256" key="7">
    <source>
        <dbReference type="SAM" id="MobiDB-lite"/>
    </source>
</evidence>
<gene>
    <name evidence="10" type="ORF">GA0061102_100686</name>
</gene>
<dbReference type="EMBL" id="FMAH01000006">
    <property type="protein sequence ID" value="SCB19684.1"/>
    <property type="molecule type" value="Genomic_DNA"/>
</dbReference>
<feature type="domain" description="Beta-lactamase class A catalytic" evidence="9">
    <location>
        <begin position="88"/>
        <end position="306"/>
    </location>
</feature>
<evidence type="ECO:0000259" key="9">
    <source>
        <dbReference type="Pfam" id="PF13354"/>
    </source>
</evidence>